<evidence type="ECO:0000313" key="3">
    <source>
        <dbReference type="EMBL" id="EUJ27694.1"/>
    </source>
</evidence>
<accession>A0A829R6M8</accession>
<dbReference type="InterPro" id="IPR025987">
    <property type="entry name" value="GW_dom"/>
</dbReference>
<dbReference type="SUPFAM" id="SSF82057">
    <property type="entry name" value="Prokaryotic SH3-related domain"/>
    <property type="match status" value="2"/>
</dbReference>
<dbReference type="NCBIfam" id="NF033202">
    <property type="entry name" value="GW_glycos_SH3"/>
    <property type="match status" value="1"/>
</dbReference>
<evidence type="ECO:0000256" key="1">
    <source>
        <dbReference type="ARBA" id="ARBA00022729"/>
    </source>
</evidence>
<dbReference type="Proteomes" id="UP000019251">
    <property type="component" value="Unassembled WGS sequence"/>
</dbReference>
<dbReference type="Gene3D" id="2.30.30.170">
    <property type="match status" value="1"/>
</dbReference>
<name>A0A829R6M8_LISGR</name>
<evidence type="ECO:0000259" key="2">
    <source>
        <dbReference type="PROSITE" id="PS51780"/>
    </source>
</evidence>
<comment type="caution">
    <text evidence="3">The sequence shown here is derived from an EMBL/GenBank/DDBJ whole genome shotgun (WGS) entry which is preliminary data.</text>
</comment>
<organism evidence="3 4">
    <name type="scientific">Listeria grayi FSL F6-1183</name>
    <dbReference type="NCBI Taxonomy" id="1265827"/>
    <lineage>
        <taxon>Bacteria</taxon>
        <taxon>Bacillati</taxon>
        <taxon>Bacillota</taxon>
        <taxon>Bacilli</taxon>
        <taxon>Bacillales</taxon>
        <taxon>Listeriaceae</taxon>
        <taxon>Listeria</taxon>
    </lineage>
</organism>
<evidence type="ECO:0000313" key="4">
    <source>
        <dbReference type="Proteomes" id="UP000019251"/>
    </source>
</evidence>
<dbReference type="InterPro" id="IPR038200">
    <property type="entry name" value="GW_dom_sf"/>
</dbReference>
<reference evidence="3 4" key="1">
    <citation type="submission" date="2012-12" db="EMBL/GenBank/DDBJ databases">
        <title>Novel taxa of Listeriaceae from agricultural environments in the United States.</title>
        <authorList>
            <person name="den Bakker H.C."/>
            <person name="Allred A."/>
            <person name="Warchocki S."/>
            <person name="Wright E.M."/>
            <person name="Burrell A."/>
            <person name="Nightingale K.K."/>
            <person name="Kephart D."/>
            <person name="Wiedmann M."/>
        </authorList>
    </citation>
    <scope>NUCLEOTIDE SEQUENCE [LARGE SCALE GENOMIC DNA]</scope>
    <source>
        <strain evidence="3 4">FSL F6-1183</strain>
    </source>
</reference>
<keyword evidence="1" id="KW-0732">Signal</keyword>
<proteinExistence type="predicted"/>
<dbReference type="PROSITE" id="PS51780">
    <property type="entry name" value="GW"/>
    <property type="match status" value="1"/>
</dbReference>
<dbReference type="EMBL" id="AODG01000011">
    <property type="protein sequence ID" value="EUJ27694.1"/>
    <property type="molecule type" value="Genomic_DNA"/>
</dbReference>
<dbReference type="AlphaFoldDB" id="A0A829R6M8"/>
<gene>
    <name evidence="3" type="ORF">LMUR_09189</name>
</gene>
<dbReference type="Pfam" id="PF13457">
    <property type="entry name" value="GW"/>
    <property type="match status" value="2"/>
</dbReference>
<sequence>MVSEAITKSGTWSQIKSGSKTLGWVSKARLAYYEPVAYNKTVSKDGGVKARSQDRIYSDVYKTTGKAKDLGKLSAYNNKNIKIIREAKGKTTVWYQFKVGNKVIGWANKAGFQTYDKLIYNKKSQPYRESSEYE</sequence>
<feature type="domain" description="GW" evidence="2">
    <location>
        <begin position="38"/>
        <end position="117"/>
    </location>
</feature>
<dbReference type="RefSeq" id="WP_036106327.1">
    <property type="nucleotide sequence ID" value="NZ_AODG01000011.1"/>
</dbReference>
<protein>
    <submittedName>
        <fullName evidence="3">N-acetylmuramoyl-L-alanine amidase</fullName>
    </submittedName>
</protein>